<reference evidence="1" key="1">
    <citation type="submission" date="2020-05" db="UniProtKB">
        <authorList>
            <consortium name="EnsemblMetazoa"/>
        </authorList>
    </citation>
    <scope>IDENTIFICATION</scope>
    <source>
        <strain evidence="1">Yale</strain>
    </source>
</reference>
<name>A0A1B0G7W3_GLOMM</name>
<dbReference type="VEuPathDB" id="VectorBase:GMOY009402"/>
<protein>
    <submittedName>
        <fullName evidence="1">Uncharacterized protein</fullName>
    </submittedName>
</protein>
<dbReference type="EMBL" id="CCAG010021505">
    <property type="status" value="NOT_ANNOTATED_CDS"/>
    <property type="molecule type" value="Genomic_DNA"/>
</dbReference>
<evidence type="ECO:0000313" key="1">
    <source>
        <dbReference type="EnsemblMetazoa" id="GMOY009402-PA"/>
    </source>
</evidence>
<keyword evidence="2" id="KW-1185">Reference proteome</keyword>
<dbReference type="EnsemblMetazoa" id="GMOY009402-RA">
    <property type="protein sequence ID" value="GMOY009402-PA"/>
    <property type="gene ID" value="GMOY009402"/>
</dbReference>
<sequence>MLKEPQKELNCQGLVADEFNTTAYSFKFAHNTKYEYIDFDVQLFLKLFTDIKYQILQNLSVTCAHSD</sequence>
<proteinExistence type="predicted"/>
<organism evidence="1 2">
    <name type="scientific">Glossina morsitans morsitans</name>
    <name type="common">Savannah tsetse fly</name>
    <dbReference type="NCBI Taxonomy" id="37546"/>
    <lineage>
        <taxon>Eukaryota</taxon>
        <taxon>Metazoa</taxon>
        <taxon>Ecdysozoa</taxon>
        <taxon>Arthropoda</taxon>
        <taxon>Hexapoda</taxon>
        <taxon>Insecta</taxon>
        <taxon>Pterygota</taxon>
        <taxon>Neoptera</taxon>
        <taxon>Endopterygota</taxon>
        <taxon>Diptera</taxon>
        <taxon>Brachycera</taxon>
        <taxon>Muscomorpha</taxon>
        <taxon>Hippoboscoidea</taxon>
        <taxon>Glossinidae</taxon>
        <taxon>Glossina</taxon>
    </lineage>
</organism>
<dbReference type="AlphaFoldDB" id="A0A1B0G7W3"/>
<evidence type="ECO:0000313" key="2">
    <source>
        <dbReference type="Proteomes" id="UP000092444"/>
    </source>
</evidence>
<accession>A0A1B0G7W3</accession>
<dbReference type="Proteomes" id="UP000092444">
    <property type="component" value="Unassembled WGS sequence"/>
</dbReference>